<feature type="signal peptide" evidence="1">
    <location>
        <begin position="1"/>
        <end position="21"/>
    </location>
</feature>
<evidence type="ECO:0000256" key="1">
    <source>
        <dbReference type="SAM" id="SignalP"/>
    </source>
</evidence>
<keyword evidence="1" id="KW-0732">Signal</keyword>
<protein>
    <submittedName>
        <fullName evidence="2">Calcium-binding protein</fullName>
    </submittedName>
</protein>
<dbReference type="Proteomes" id="UP000550609">
    <property type="component" value="Unassembled WGS sequence"/>
</dbReference>
<accession>A0A7W3V206</accession>
<dbReference type="Gene3D" id="3.40.50.11550">
    <property type="match status" value="1"/>
</dbReference>
<gene>
    <name evidence="2" type="ORF">H4O09_13380</name>
</gene>
<reference evidence="2 3" key="1">
    <citation type="submission" date="2020-08" db="EMBL/GenBank/DDBJ databases">
        <title>Stenotrophomonas sp. W1S232.</title>
        <authorList>
            <person name="Deng Y."/>
        </authorList>
    </citation>
    <scope>NUCLEOTIDE SEQUENCE [LARGE SCALE GENOMIC DNA]</scope>
    <source>
        <strain evidence="2 3">W1S232</strain>
    </source>
</reference>
<organism evidence="2 3">
    <name type="scientific">Stenotrophomonas koreensis</name>
    <dbReference type="NCBI Taxonomy" id="266128"/>
    <lineage>
        <taxon>Bacteria</taxon>
        <taxon>Pseudomonadati</taxon>
        <taxon>Pseudomonadota</taxon>
        <taxon>Gammaproteobacteria</taxon>
        <taxon>Lysobacterales</taxon>
        <taxon>Lysobacteraceae</taxon>
        <taxon>Stenotrophomonas</taxon>
    </lineage>
</organism>
<dbReference type="SUPFAM" id="SSF159501">
    <property type="entry name" value="EreA/ChaN-like"/>
    <property type="match status" value="1"/>
</dbReference>
<comment type="caution">
    <text evidence="2">The sequence shown here is derived from an EMBL/GenBank/DDBJ whole genome shotgun (WGS) entry which is preliminary data.</text>
</comment>
<name>A0A7W3V206_9GAMM</name>
<dbReference type="RefSeq" id="WP_182622989.1">
    <property type="nucleotide sequence ID" value="NZ_JACIUV010000007.1"/>
</dbReference>
<dbReference type="AlphaFoldDB" id="A0A7W3V206"/>
<feature type="chain" id="PRO_5030534810" evidence="1">
    <location>
        <begin position="22"/>
        <end position="281"/>
    </location>
</feature>
<proteinExistence type="predicted"/>
<dbReference type="EMBL" id="JACIUV010000007">
    <property type="protein sequence ID" value="MBB1118043.1"/>
    <property type="molecule type" value="Genomic_DNA"/>
</dbReference>
<sequence length="281" mass="30277">MKRLALLLLLLLVGMTGRAQGASALAGVDDPQLAVAAGQIAAHAGQQRLIVLGELHGTREIPALTATLLEHYAGLGPVTLALEVPHTEQAALDAYLASAGTQQDWQALAATPFWQVSNDQHDGRRSVQMRQLVEAVRALRTEGATVAVLVYDVGKDESDAHDHHWRDARMAANLRAAAAQRPGVMLVLTGNVHAMRTRPSWAPAELQLAPMTSLLLDLEPFAVNITAASGQFWGCMQSRCQALPARTQMPQPLMRSSGPDRVYDLVLQLPQLSIATLYQTP</sequence>
<evidence type="ECO:0000313" key="2">
    <source>
        <dbReference type="EMBL" id="MBB1118043.1"/>
    </source>
</evidence>
<evidence type="ECO:0000313" key="3">
    <source>
        <dbReference type="Proteomes" id="UP000550609"/>
    </source>
</evidence>